<dbReference type="RefSeq" id="WP_030004998.1">
    <property type="nucleotide sequence ID" value="NC_022549.1"/>
</dbReference>
<dbReference type="GO" id="GO:0005829">
    <property type="term" value="C:cytosol"/>
    <property type="evidence" value="ECO:0007669"/>
    <property type="project" value="TreeGrafter"/>
</dbReference>
<dbReference type="PANTHER" id="PTHR11076">
    <property type="entry name" value="DNA REPAIR POLYMERASE UMUC / TRANSFERASE FAMILY MEMBER"/>
    <property type="match status" value="1"/>
</dbReference>
<comment type="function">
    <text evidence="2">Poorly processive, error-prone DNA polymerase involved in untargeted mutagenesis. Copies undamaged DNA at stalled replication forks, which arise in vivo from mismatched or misaligned primer ends. These misaligned primers can be extended by PolIV. Exhibits no 3'-5' exonuclease (proofreading) activity. May be involved in translesional synthesis, in conjunction with the beta clamp from PolIII.</text>
</comment>
<keyword evidence="2" id="KW-0235">DNA replication</keyword>
<feature type="domain" description="UmuC" evidence="3">
    <location>
        <begin position="8"/>
        <end position="190"/>
    </location>
</feature>
<dbReference type="Proteomes" id="UP000032737">
    <property type="component" value="Chromosome"/>
</dbReference>
<dbReference type="Gene3D" id="3.40.1170.60">
    <property type="match status" value="1"/>
</dbReference>
<sequence>MKLPVNIIFHIDLNAFFASVEAIESPFLKNKVFAVGGGLSFNRGGMLTTASYKARKYGIRSGMSVAEAMNLYPKLIVVPNRRDKYIKYSKLFIEHLRTYTDVVYQASIDEAYLDVTEQSKHIHPLKLAKDIQDTLLKKYQLPCSIGIAPTLFLAKMASDMKKPMGITVIRRRDVKEKLFPLEIDDMYGIGKKTAPRLHRIGIKTIGDFADPMNKEKILEIMSQASYESHIDEITGYSNQTVDPDKYAIPKSVSNETTLPYDVDNIDTLREWLNNLLKENYERLIKEGLMTRTVGIRLRHSDFRTMSKAKTLVDYTDQIEILSQEINDLFDFFYNDQPIRLIGVSFNNVIQKSDYKQDINLFNYHEHLENT</sequence>
<dbReference type="Gene3D" id="3.30.1490.100">
    <property type="entry name" value="DNA polymerase, Y-family, little finger domain"/>
    <property type="match status" value="1"/>
</dbReference>
<dbReference type="STRING" id="61635.BN85311170"/>
<keyword evidence="2" id="KW-0548">Nucleotidyltransferase</keyword>
<keyword evidence="2" id="KW-0234">DNA repair</keyword>
<comment type="subunit">
    <text evidence="2">Monomer.</text>
</comment>
<dbReference type="HOGENOM" id="CLU_012348_1_1_14"/>
<evidence type="ECO:0000256" key="1">
    <source>
        <dbReference type="ARBA" id="ARBA00010945"/>
    </source>
</evidence>
<dbReference type="InterPro" id="IPR001126">
    <property type="entry name" value="UmuC"/>
</dbReference>
<feature type="site" description="Substrate discrimination" evidence="2">
    <location>
        <position position="17"/>
    </location>
</feature>
<keyword evidence="2" id="KW-0479">Metal-binding</keyword>
<dbReference type="InterPro" id="IPR036775">
    <property type="entry name" value="DNA_pol_Y-fam_lit_finger_sf"/>
</dbReference>
<keyword evidence="2" id="KW-0808">Transferase</keyword>
<keyword evidence="2" id="KW-0460">Magnesium</keyword>
<feature type="binding site" evidence="2">
    <location>
        <position position="12"/>
    </location>
    <ligand>
        <name>Mg(2+)</name>
        <dbReference type="ChEBI" id="CHEBI:18420"/>
    </ligand>
</feature>
<dbReference type="GO" id="GO:0006281">
    <property type="term" value="P:DNA repair"/>
    <property type="evidence" value="ECO:0007669"/>
    <property type="project" value="UniProtKB-UniRule"/>
</dbReference>
<dbReference type="SUPFAM" id="SSF100879">
    <property type="entry name" value="Lesion bypass DNA polymerase (Y-family), little finger domain"/>
    <property type="match status" value="1"/>
</dbReference>
<name>U4KRX3_9MOLU</name>
<dbReference type="InterPro" id="IPR043502">
    <property type="entry name" value="DNA/RNA_pol_sf"/>
</dbReference>
<dbReference type="AlphaFoldDB" id="U4KRX3"/>
<keyword evidence="5" id="KW-1185">Reference proteome</keyword>
<comment type="similarity">
    <text evidence="1 2">Belongs to the DNA polymerase type-Y family.</text>
</comment>
<evidence type="ECO:0000259" key="3">
    <source>
        <dbReference type="PROSITE" id="PS50173"/>
    </source>
</evidence>
<organism evidence="4 5">
    <name type="scientific">Acholeplasma brassicae</name>
    <dbReference type="NCBI Taxonomy" id="61635"/>
    <lineage>
        <taxon>Bacteria</taxon>
        <taxon>Bacillati</taxon>
        <taxon>Mycoplasmatota</taxon>
        <taxon>Mollicutes</taxon>
        <taxon>Acholeplasmatales</taxon>
        <taxon>Acholeplasmataceae</taxon>
        <taxon>Acholeplasma</taxon>
    </lineage>
</organism>
<dbReference type="Gene3D" id="1.10.150.20">
    <property type="entry name" value="5' to 3' exonuclease, C-terminal subdomain"/>
    <property type="match status" value="1"/>
</dbReference>
<accession>U4KRX3</accession>
<dbReference type="PANTHER" id="PTHR11076:SF33">
    <property type="entry name" value="DNA POLYMERASE KAPPA"/>
    <property type="match status" value="1"/>
</dbReference>
<dbReference type="GO" id="GO:0000287">
    <property type="term" value="F:magnesium ion binding"/>
    <property type="evidence" value="ECO:0007669"/>
    <property type="project" value="UniProtKB-UniRule"/>
</dbReference>
<evidence type="ECO:0000256" key="2">
    <source>
        <dbReference type="HAMAP-Rule" id="MF_01113"/>
    </source>
</evidence>
<feature type="active site" evidence="2">
    <location>
        <position position="110"/>
    </location>
</feature>
<evidence type="ECO:0000313" key="5">
    <source>
        <dbReference type="Proteomes" id="UP000032737"/>
    </source>
</evidence>
<dbReference type="InterPro" id="IPR024728">
    <property type="entry name" value="PolY_HhH_motif"/>
</dbReference>
<dbReference type="EC" id="2.7.7.7" evidence="2"/>
<dbReference type="GO" id="GO:0042276">
    <property type="term" value="P:error-prone translesion synthesis"/>
    <property type="evidence" value="ECO:0007669"/>
    <property type="project" value="TreeGrafter"/>
</dbReference>
<dbReference type="NCBIfam" id="NF002677">
    <property type="entry name" value="PRK02406.1"/>
    <property type="match status" value="1"/>
</dbReference>
<dbReference type="EMBL" id="FO681348">
    <property type="protein sequence ID" value="CCV66138.1"/>
    <property type="molecule type" value="Genomic_DNA"/>
</dbReference>
<dbReference type="PROSITE" id="PS50173">
    <property type="entry name" value="UMUC"/>
    <property type="match status" value="1"/>
</dbReference>
<dbReference type="CDD" id="cd03586">
    <property type="entry name" value="PolY_Pol_IV_kappa"/>
    <property type="match status" value="1"/>
</dbReference>
<dbReference type="Gene3D" id="3.30.70.270">
    <property type="match status" value="1"/>
</dbReference>
<dbReference type="InterPro" id="IPR022880">
    <property type="entry name" value="DNApol_IV"/>
</dbReference>
<keyword evidence="2" id="KW-0515">Mutator protein</keyword>
<dbReference type="Pfam" id="PF11798">
    <property type="entry name" value="IMS_HHH"/>
    <property type="match status" value="1"/>
</dbReference>
<dbReference type="HAMAP" id="MF_01113">
    <property type="entry name" value="DNApol_IV"/>
    <property type="match status" value="1"/>
</dbReference>
<gene>
    <name evidence="2 4" type="primary">dinB</name>
    <name evidence="4" type="ORF">BN85311170</name>
</gene>
<dbReference type="OrthoDB" id="9808813at2"/>
<comment type="catalytic activity">
    <reaction evidence="2">
        <text>DNA(n) + a 2'-deoxyribonucleoside 5'-triphosphate = DNA(n+1) + diphosphate</text>
        <dbReference type="Rhea" id="RHEA:22508"/>
        <dbReference type="Rhea" id="RHEA-COMP:17339"/>
        <dbReference type="Rhea" id="RHEA-COMP:17340"/>
        <dbReference type="ChEBI" id="CHEBI:33019"/>
        <dbReference type="ChEBI" id="CHEBI:61560"/>
        <dbReference type="ChEBI" id="CHEBI:173112"/>
        <dbReference type="EC" id="2.7.7.7"/>
    </reaction>
</comment>
<proteinExistence type="inferred from homology"/>
<dbReference type="GO" id="GO:0009432">
    <property type="term" value="P:SOS response"/>
    <property type="evidence" value="ECO:0007669"/>
    <property type="project" value="TreeGrafter"/>
</dbReference>
<dbReference type="InterPro" id="IPR017961">
    <property type="entry name" value="DNA_pol_Y-fam_little_finger"/>
</dbReference>
<dbReference type="Pfam" id="PF11799">
    <property type="entry name" value="IMS_C"/>
    <property type="match status" value="1"/>
</dbReference>
<keyword evidence="2" id="KW-0227">DNA damage</keyword>
<keyword evidence="2" id="KW-0239">DNA-directed DNA polymerase</keyword>
<dbReference type="InterPro" id="IPR043128">
    <property type="entry name" value="Rev_trsase/Diguanyl_cyclase"/>
</dbReference>
<comment type="cofactor">
    <cofactor evidence="2">
        <name>Mg(2+)</name>
        <dbReference type="ChEBI" id="CHEBI:18420"/>
    </cofactor>
    <text evidence="2">Binds 2 magnesium ions per subunit.</text>
</comment>
<dbReference type="KEGG" id="abra:BN85311170"/>
<dbReference type="SUPFAM" id="SSF56672">
    <property type="entry name" value="DNA/RNA polymerases"/>
    <property type="match status" value="1"/>
</dbReference>
<dbReference type="GO" id="GO:0003887">
    <property type="term" value="F:DNA-directed DNA polymerase activity"/>
    <property type="evidence" value="ECO:0007669"/>
    <property type="project" value="UniProtKB-UniRule"/>
</dbReference>
<dbReference type="GO" id="GO:0003684">
    <property type="term" value="F:damaged DNA binding"/>
    <property type="evidence" value="ECO:0007669"/>
    <property type="project" value="InterPro"/>
</dbReference>
<protein>
    <recommendedName>
        <fullName evidence="2">DNA polymerase IV</fullName>
        <shortName evidence="2">Pol IV</shortName>
        <ecNumber evidence="2">2.7.7.7</ecNumber>
    </recommendedName>
</protein>
<dbReference type="Pfam" id="PF00817">
    <property type="entry name" value="IMS"/>
    <property type="match status" value="1"/>
</dbReference>
<evidence type="ECO:0000313" key="4">
    <source>
        <dbReference type="EMBL" id="CCV66138.1"/>
    </source>
</evidence>
<reference evidence="4 5" key="1">
    <citation type="journal article" date="2013" name="J. Mol. Microbiol. Biotechnol.">
        <title>Analysis of the Complete Genomes of Acholeplasma brassicae , A. palmae and A. laidlawii and Their Comparison to the Obligate Parasites from ' Candidatus Phytoplasma'.</title>
        <authorList>
            <person name="Kube M."/>
            <person name="Siewert C."/>
            <person name="Migdoll A.M."/>
            <person name="Duduk B."/>
            <person name="Holz S."/>
            <person name="Rabus R."/>
            <person name="Seemuller E."/>
            <person name="Mitrovic J."/>
            <person name="Muller I."/>
            <person name="Buttner C."/>
            <person name="Reinhardt R."/>
        </authorList>
    </citation>
    <scope>NUCLEOTIDE SEQUENCE [LARGE SCALE GENOMIC DNA]</scope>
    <source>
        <strain evidence="5">0502</strain>
    </source>
</reference>
<keyword evidence="2" id="KW-0238">DNA-binding</keyword>
<keyword evidence="2" id="KW-0963">Cytoplasm</keyword>
<feature type="binding site" evidence="2">
    <location>
        <position position="109"/>
    </location>
    <ligand>
        <name>Mg(2+)</name>
        <dbReference type="ChEBI" id="CHEBI:18420"/>
    </ligand>
</feature>
<dbReference type="GO" id="GO:0006261">
    <property type="term" value="P:DNA-templated DNA replication"/>
    <property type="evidence" value="ECO:0007669"/>
    <property type="project" value="UniProtKB-UniRule"/>
</dbReference>
<dbReference type="InterPro" id="IPR050116">
    <property type="entry name" value="DNA_polymerase-Y"/>
</dbReference>
<comment type="subcellular location">
    <subcellularLocation>
        <location evidence="2">Cytoplasm</location>
    </subcellularLocation>
</comment>